<evidence type="ECO:0000256" key="1">
    <source>
        <dbReference type="ARBA" id="ARBA00022723"/>
    </source>
</evidence>
<dbReference type="InterPro" id="IPR050731">
    <property type="entry name" value="HRD1_E3_ubiq-ligases"/>
</dbReference>
<keyword evidence="2" id="KW-0863">Zinc-finger</keyword>
<dbReference type="PANTHER" id="PTHR22763:SF184">
    <property type="entry name" value="E3 UBIQUITIN-PROTEIN LIGASE SYNOVIOLIN"/>
    <property type="match status" value="1"/>
</dbReference>
<dbReference type="EMBL" id="JAFCIX010000031">
    <property type="protein sequence ID" value="KAH6600535.1"/>
    <property type="molecule type" value="Genomic_DNA"/>
</dbReference>
<dbReference type="Proteomes" id="UP001648503">
    <property type="component" value="Unassembled WGS sequence"/>
</dbReference>
<evidence type="ECO:0000313" key="4">
    <source>
        <dbReference type="EMBL" id="KAH6600535.1"/>
    </source>
</evidence>
<gene>
    <name evidence="4" type="ORF">BASA50_002235</name>
</gene>
<evidence type="ECO:0000256" key="2">
    <source>
        <dbReference type="ARBA" id="ARBA00022771"/>
    </source>
</evidence>
<keyword evidence="5" id="KW-1185">Reference proteome</keyword>
<organism evidence="4 5">
    <name type="scientific">Batrachochytrium salamandrivorans</name>
    <dbReference type="NCBI Taxonomy" id="1357716"/>
    <lineage>
        <taxon>Eukaryota</taxon>
        <taxon>Fungi</taxon>
        <taxon>Fungi incertae sedis</taxon>
        <taxon>Chytridiomycota</taxon>
        <taxon>Chytridiomycota incertae sedis</taxon>
        <taxon>Chytridiomycetes</taxon>
        <taxon>Rhizophydiales</taxon>
        <taxon>Rhizophydiales incertae sedis</taxon>
        <taxon>Batrachochytrium</taxon>
    </lineage>
</organism>
<comment type="caution">
    <text evidence="4">The sequence shown here is derived from an EMBL/GenBank/DDBJ whole genome shotgun (WGS) entry which is preliminary data.</text>
</comment>
<protein>
    <submittedName>
        <fullName evidence="4">Uncharacterized protein</fullName>
    </submittedName>
</protein>
<sequence length="164" mass="17377">MKLCSFIRRCGNLIKYYRATANMNQRYPNATATELATMHRVCIICREEMIAVPGNAPLAEAVCIAARAAVGVAGAVAGGVAHRINPNTPKRLPCGKCISSSLSTRQSVMDIPAQAPVQPAIVNPVDAVNPIAINVNGNMPQPAGAVHPQQYPQALPAANVPWWS</sequence>
<dbReference type="PANTHER" id="PTHR22763">
    <property type="entry name" value="RING ZINC FINGER PROTEIN"/>
    <property type="match status" value="1"/>
</dbReference>
<keyword evidence="3" id="KW-0862">Zinc</keyword>
<name>A0ABQ8FLX9_9FUNG</name>
<evidence type="ECO:0000313" key="5">
    <source>
        <dbReference type="Proteomes" id="UP001648503"/>
    </source>
</evidence>
<keyword evidence="1" id="KW-0479">Metal-binding</keyword>
<evidence type="ECO:0000256" key="3">
    <source>
        <dbReference type="ARBA" id="ARBA00022833"/>
    </source>
</evidence>
<reference evidence="4 5" key="1">
    <citation type="submission" date="2021-02" db="EMBL/GenBank/DDBJ databases">
        <title>Variation within the Batrachochytrium salamandrivorans European outbreak.</title>
        <authorList>
            <person name="Kelly M."/>
            <person name="Pasmans F."/>
            <person name="Shea T.P."/>
            <person name="Munoz J.F."/>
            <person name="Carranza S."/>
            <person name="Cuomo C.A."/>
            <person name="Martel A."/>
        </authorList>
    </citation>
    <scope>NUCLEOTIDE SEQUENCE [LARGE SCALE GENOMIC DNA]</scope>
    <source>
        <strain evidence="4 5">AMFP18/2</strain>
    </source>
</reference>
<accession>A0ABQ8FLX9</accession>
<proteinExistence type="predicted"/>